<dbReference type="AlphaFoldDB" id="L7F9D3"/>
<dbReference type="Proteomes" id="UP000010931">
    <property type="component" value="Unassembled WGS sequence"/>
</dbReference>
<keyword evidence="2" id="KW-1185">Reference proteome</keyword>
<accession>L7F9D3</accession>
<protein>
    <submittedName>
        <fullName evidence="1">Uncharacterized protein</fullName>
    </submittedName>
</protein>
<comment type="caution">
    <text evidence="1">The sequence shown here is derived from an EMBL/GenBank/DDBJ whole genome shotgun (WGS) entry which is preliminary data.</text>
</comment>
<sequence length="178" mass="18871">MTKPDDAHICKPGSTVYYCPASGETESDCHGGFDQCCDQPEEHRPVSTVLRDHLAAALIARIKQAVVPAPFQPGGAVGSIFAATEFDLADTALSAFTDHLDIGAAEAWCKTCRRVWGGRHHQCESDAEQRLVRVRAALASFDGRGVITPGGGSLDIPTAGEVLDAVRTALTEPTKDTP</sequence>
<dbReference type="PATRIC" id="fig|698760.3.peg.3612"/>
<reference evidence="1 2" key="1">
    <citation type="journal article" date="2011" name="Plasmid">
        <title>Streptomyces turgidiscabies Car8 contains a modular pathogenicity island that shares virulence genes with other actinobacterial plant pathogens.</title>
        <authorList>
            <person name="Huguet-Tapia J.C."/>
            <person name="Badger J.H."/>
            <person name="Loria R."/>
            <person name="Pettis G.S."/>
        </authorList>
    </citation>
    <scope>NUCLEOTIDE SEQUENCE [LARGE SCALE GENOMIC DNA]</scope>
    <source>
        <strain evidence="1 2">Car8</strain>
    </source>
</reference>
<proteinExistence type="predicted"/>
<evidence type="ECO:0000313" key="2">
    <source>
        <dbReference type="Proteomes" id="UP000010931"/>
    </source>
</evidence>
<evidence type="ECO:0000313" key="1">
    <source>
        <dbReference type="EMBL" id="ELP67641.1"/>
    </source>
</evidence>
<organism evidence="1 2">
    <name type="scientific">Streptomyces turgidiscabies (strain Car8)</name>
    <dbReference type="NCBI Taxonomy" id="698760"/>
    <lineage>
        <taxon>Bacteria</taxon>
        <taxon>Bacillati</taxon>
        <taxon>Actinomycetota</taxon>
        <taxon>Actinomycetes</taxon>
        <taxon>Kitasatosporales</taxon>
        <taxon>Streptomycetaceae</taxon>
        <taxon>Streptomyces</taxon>
    </lineage>
</organism>
<dbReference type="RefSeq" id="WP_006377167.1">
    <property type="nucleotide sequence ID" value="NZ_AEJB01000272.1"/>
</dbReference>
<name>L7F9D3_STRT8</name>
<gene>
    <name evidence="1" type="ORF">STRTUCAR8_08598</name>
</gene>
<dbReference type="EMBL" id="AEJB01000272">
    <property type="protein sequence ID" value="ELP67641.1"/>
    <property type="molecule type" value="Genomic_DNA"/>
</dbReference>